<name>A0ABT3N9N3_9BACT</name>
<evidence type="ECO:0000313" key="1">
    <source>
        <dbReference type="EMBL" id="MCW7754175.1"/>
    </source>
</evidence>
<dbReference type="Proteomes" id="UP001209681">
    <property type="component" value="Unassembled WGS sequence"/>
</dbReference>
<gene>
    <name evidence="1" type="ORF">OOT00_09255</name>
</gene>
<proteinExistence type="predicted"/>
<accession>A0ABT3N9N3</accession>
<keyword evidence="2" id="KW-1185">Reference proteome</keyword>
<dbReference type="EMBL" id="JAPFPW010000009">
    <property type="protein sequence ID" value="MCW7754175.1"/>
    <property type="molecule type" value="Genomic_DNA"/>
</dbReference>
<comment type="caution">
    <text evidence="1">The sequence shown here is derived from an EMBL/GenBank/DDBJ whole genome shotgun (WGS) entry which is preliminary data.</text>
</comment>
<protein>
    <submittedName>
        <fullName evidence="1">Uncharacterized protein</fullName>
    </submittedName>
</protein>
<sequence length="101" mass="10650">MASLRRGGEALSLHPWLTSPLALDWQGCRALLGCCMGGPLLEKGLFAGSDLLWWGQRLRFAGSLAVKGVYLPAVQRGEGKDFLCPVAAPAPWGGLGYPGPS</sequence>
<organism evidence="1 2">
    <name type="scientific">Desulfobotulus pelophilus</name>
    <dbReference type="NCBI Taxonomy" id="2823377"/>
    <lineage>
        <taxon>Bacteria</taxon>
        <taxon>Pseudomonadati</taxon>
        <taxon>Thermodesulfobacteriota</taxon>
        <taxon>Desulfobacteria</taxon>
        <taxon>Desulfobacterales</taxon>
        <taxon>Desulfobacteraceae</taxon>
        <taxon>Desulfobotulus</taxon>
    </lineage>
</organism>
<reference evidence="1 2" key="1">
    <citation type="submission" date="2022-11" db="EMBL/GenBank/DDBJ databases">
        <title>Desulfobotulus tamanensis H1 sp. nov. - anaerobic, alkaliphilic, sulphate reducing bacterium isolated from terrestrial mud volcano.</title>
        <authorList>
            <person name="Frolova A."/>
            <person name="Merkel A.Y."/>
            <person name="Slobodkin A.I."/>
        </authorList>
    </citation>
    <scope>NUCLEOTIDE SEQUENCE [LARGE SCALE GENOMIC DNA]</scope>
    <source>
        <strain evidence="1 2">H1</strain>
    </source>
</reference>
<dbReference type="RefSeq" id="WP_265425094.1">
    <property type="nucleotide sequence ID" value="NZ_JAPFPW010000009.1"/>
</dbReference>
<evidence type="ECO:0000313" key="2">
    <source>
        <dbReference type="Proteomes" id="UP001209681"/>
    </source>
</evidence>